<dbReference type="Proteomes" id="UP000692954">
    <property type="component" value="Unassembled WGS sequence"/>
</dbReference>
<proteinExistence type="predicted"/>
<name>A0A8S1K9Z9_9CILI</name>
<dbReference type="OrthoDB" id="301652at2759"/>
<gene>
    <name evidence="1" type="ORF">PSON_ATCC_30995.1.T0060120</name>
</gene>
<accession>A0A8S1K9Z9</accession>
<evidence type="ECO:0000313" key="2">
    <source>
        <dbReference type="Proteomes" id="UP000692954"/>
    </source>
</evidence>
<protein>
    <submittedName>
        <fullName evidence="1">Uncharacterized protein</fullName>
    </submittedName>
</protein>
<reference evidence="1" key="1">
    <citation type="submission" date="2021-01" db="EMBL/GenBank/DDBJ databases">
        <authorList>
            <consortium name="Genoscope - CEA"/>
            <person name="William W."/>
        </authorList>
    </citation>
    <scope>NUCLEOTIDE SEQUENCE</scope>
</reference>
<evidence type="ECO:0000313" key="1">
    <source>
        <dbReference type="EMBL" id="CAD8051878.1"/>
    </source>
</evidence>
<sequence length="299" mass="35450">MKIQKLNQKKNDNFEKIYFDEFSKAISGQQIENLKRDDQNINEEYTLFDDLSIILKLHGLSKISQKCIQNLSQILKRSNISIKNRYEQFLQNLTSQDFLIIYQFVQKSGIYGQLNFQLVNDNWYKLKDISAIFESPVYYLLGTPIKEIQENYQPKKLNSQIKRQSKNEEDSLEPSCQKKVNSKYDISGQKQYFFEPQKTILNIEQKQKAEELKYTLQLLSNLLKVSYKELVLRMYQCSGDLNTLQNVFFNNQESLLWTREADNALKAYLEQNDIIEKQKLKAVLNGDEQIQKRKEWLYG</sequence>
<keyword evidence="2" id="KW-1185">Reference proteome</keyword>
<dbReference type="EMBL" id="CAJJDN010000006">
    <property type="protein sequence ID" value="CAD8051878.1"/>
    <property type="molecule type" value="Genomic_DNA"/>
</dbReference>
<comment type="caution">
    <text evidence="1">The sequence shown here is derived from an EMBL/GenBank/DDBJ whole genome shotgun (WGS) entry which is preliminary data.</text>
</comment>
<organism evidence="1 2">
    <name type="scientific">Paramecium sonneborni</name>
    <dbReference type="NCBI Taxonomy" id="65129"/>
    <lineage>
        <taxon>Eukaryota</taxon>
        <taxon>Sar</taxon>
        <taxon>Alveolata</taxon>
        <taxon>Ciliophora</taxon>
        <taxon>Intramacronucleata</taxon>
        <taxon>Oligohymenophorea</taxon>
        <taxon>Peniculida</taxon>
        <taxon>Parameciidae</taxon>
        <taxon>Paramecium</taxon>
    </lineage>
</organism>
<dbReference type="AlphaFoldDB" id="A0A8S1K9Z9"/>